<feature type="transmembrane region" description="Helical" evidence="1">
    <location>
        <begin position="149"/>
        <end position="166"/>
    </location>
</feature>
<proteinExistence type="predicted"/>
<keyword evidence="1" id="KW-1133">Transmembrane helix</keyword>
<keyword evidence="1" id="KW-0812">Transmembrane</keyword>
<keyword evidence="1" id="KW-0472">Membrane</keyword>
<dbReference type="Proteomes" id="UP001595583">
    <property type="component" value="Unassembled WGS sequence"/>
</dbReference>
<feature type="transmembrane region" description="Helical" evidence="1">
    <location>
        <begin position="197"/>
        <end position="214"/>
    </location>
</feature>
<evidence type="ECO:0000313" key="2">
    <source>
        <dbReference type="EMBL" id="MFC3209356.1"/>
    </source>
</evidence>
<feature type="transmembrane region" description="Helical" evidence="1">
    <location>
        <begin position="49"/>
        <end position="68"/>
    </location>
</feature>
<organism evidence="2 3">
    <name type="scientific">Aquamicrobium soli</name>
    <dbReference type="NCBI Taxonomy" id="1811518"/>
    <lineage>
        <taxon>Bacteria</taxon>
        <taxon>Pseudomonadati</taxon>
        <taxon>Pseudomonadota</taxon>
        <taxon>Alphaproteobacteria</taxon>
        <taxon>Hyphomicrobiales</taxon>
        <taxon>Phyllobacteriaceae</taxon>
        <taxon>Aquamicrobium</taxon>
    </lineage>
</organism>
<protein>
    <recommendedName>
        <fullName evidence="4">DUF2975 domain-containing protein</fullName>
    </recommendedName>
</protein>
<evidence type="ECO:0000256" key="1">
    <source>
        <dbReference type="SAM" id="Phobius"/>
    </source>
</evidence>
<keyword evidence="3" id="KW-1185">Reference proteome</keyword>
<name>A0ABV7KHQ7_9HYPH</name>
<accession>A0ABV7KHQ7</accession>
<feature type="transmembrane region" description="Helical" evidence="1">
    <location>
        <begin position="75"/>
        <end position="90"/>
    </location>
</feature>
<feature type="transmembrane region" description="Helical" evidence="1">
    <location>
        <begin position="12"/>
        <end position="29"/>
    </location>
</feature>
<feature type="transmembrane region" description="Helical" evidence="1">
    <location>
        <begin position="118"/>
        <end position="137"/>
    </location>
</feature>
<dbReference type="RefSeq" id="WP_378225665.1">
    <property type="nucleotide sequence ID" value="NZ_JBHRTK010000035.1"/>
</dbReference>
<comment type="caution">
    <text evidence="2">The sequence shown here is derived from an EMBL/GenBank/DDBJ whole genome shotgun (WGS) entry which is preliminary data.</text>
</comment>
<evidence type="ECO:0008006" key="4">
    <source>
        <dbReference type="Google" id="ProtNLM"/>
    </source>
</evidence>
<evidence type="ECO:0000313" key="3">
    <source>
        <dbReference type="Proteomes" id="UP001595583"/>
    </source>
</evidence>
<sequence>MDNLDKGMGRYFALMAGLLAVQLLIIILNPSDVGGHLNPLFRESGPIEALSPIGYALCMVLIVALGGVKFAFTRALSLMVVLLAMMLRELDFHTRFTTMSITKTRFFLSGDVPLQEKVLAFLALALIGLAVLHVIFVHGRTFVARLRRFDPVGVAAALSIAMILLSEGLDGAYGTLERIGLPISVANAEFLEKVEETLEMGISIFAALAILAYFSTRRESTNGEA</sequence>
<reference evidence="3" key="1">
    <citation type="journal article" date="2019" name="Int. J. Syst. Evol. Microbiol.">
        <title>The Global Catalogue of Microorganisms (GCM) 10K type strain sequencing project: providing services to taxonomists for standard genome sequencing and annotation.</title>
        <authorList>
            <consortium name="The Broad Institute Genomics Platform"/>
            <consortium name="The Broad Institute Genome Sequencing Center for Infectious Disease"/>
            <person name="Wu L."/>
            <person name="Ma J."/>
        </authorList>
    </citation>
    <scope>NUCLEOTIDE SEQUENCE [LARGE SCALE GENOMIC DNA]</scope>
    <source>
        <strain evidence="3">KCTC 52165</strain>
    </source>
</reference>
<dbReference type="EMBL" id="JBHRTK010000035">
    <property type="protein sequence ID" value="MFC3209356.1"/>
    <property type="molecule type" value="Genomic_DNA"/>
</dbReference>
<gene>
    <name evidence="2" type="ORF">ACFOHJ_24330</name>
</gene>